<dbReference type="PANTHER" id="PTHR43855:SF1">
    <property type="entry name" value="THIOSULFATE SULFURTRANSFERASE"/>
    <property type="match status" value="1"/>
</dbReference>
<organism evidence="5 6">
    <name type="scientific">Nocardia carnea</name>
    <dbReference type="NCBI Taxonomy" id="37328"/>
    <lineage>
        <taxon>Bacteria</taxon>
        <taxon>Bacillati</taxon>
        <taxon>Actinomycetota</taxon>
        <taxon>Actinomycetes</taxon>
        <taxon>Mycobacteriales</taxon>
        <taxon>Nocardiaceae</taxon>
        <taxon>Nocardia</taxon>
    </lineage>
</organism>
<comment type="caution">
    <text evidence="5">The sequence shown here is derived from an EMBL/GenBank/DDBJ whole genome shotgun (WGS) entry which is preliminary data.</text>
</comment>
<feature type="domain" description="Rhodanese" evidence="4">
    <location>
        <begin position="18"/>
        <end position="125"/>
    </location>
</feature>
<dbReference type="InterPro" id="IPR036873">
    <property type="entry name" value="Rhodanese-like_dom_sf"/>
</dbReference>
<dbReference type="InterPro" id="IPR001307">
    <property type="entry name" value="Thiosulphate_STrfase_CS"/>
</dbReference>
<keyword evidence="1" id="KW-0677">Repeat</keyword>
<evidence type="ECO:0000256" key="3">
    <source>
        <dbReference type="RuleBase" id="RU000507"/>
    </source>
</evidence>
<dbReference type="Pfam" id="PF00581">
    <property type="entry name" value="Rhodanese"/>
    <property type="match status" value="2"/>
</dbReference>
<dbReference type="PROSITE" id="PS00683">
    <property type="entry name" value="RHODANESE_2"/>
    <property type="match status" value="1"/>
</dbReference>
<dbReference type="PANTHER" id="PTHR43855">
    <property type="entry name" value="THIOSULFATE SULFURTRANSFERASE"/>
    <property type="match status" value="1"/>
</dbReference>
<feature type="domain" description="Rhodanese" evidence="4">
    <location>
        <begin position="154"/>
        <end position="274"/>
    </location>
</feature>
<accession>A0ABW7TSK9</accession>
<evidence type="ECO:0000259" key="4">
    <source>
        <dbReference type="PROSITE" id="PS50206"/>
    </source>
</evidence>
<dbReference type="Proteomes" id="UP001611263">
    <property type="component" value="Unassembled WGS sequence"/>
</dbReference>
<name>A0ABW7TSK9_9NOCA</name>
<evidence type="ECO:0000313" key="6">
    <source>
        <dbReference type="Proteomes" id="UP001611263"/>
    </source>
</evidence>
<dbReference type="RefSeq" id="WP_033244101.1">
    <property type="nucleotide sequence ID" value="NZ_JBIRUQ010000004.1"/>
</dbReference>
<dbReference type="CDD" id="cd01449">
    <property type="entry name" value="TST_Repeat_2"/>
    <property type="match status" value="1"/>
</dbReference>
<dbReference type="EMBL" id="JBIRUQ010000004">
    <property type="protein sequence ID" value="MFI1462831.1"/>
    <property type="molecule type" value="Genomic_DNA"/>
</dbReference>
<dbReference type="GeneID" id="93503424"/>
<proteinExistence type="predicted"/>
<gene>
    <name evidence="5" type="ORF">ACH4WX_19130</name>
</gene>
<evidence type="ECO:0000256" key="2">
    <source>
        <dbReference type="ARBA" id="ARBA00047549"/>
    </source>
</evidence>
<evidence type="ECO:0000313" key="5">
    <source>
        <dbReference type="EMBL" id="MFI1462831.1"/>
    </source>
</evidence>
<keyword evidence="3 5" id="KW-0808">Transferase</keyword>
<dbReference type="PROSITE" id="PS50206">
    <property type="entry name" value="RHODANESE_3"/>
    <property type="match status" value="2"/>
</dbReference>
<dbReference type="SUPFAM" id="SSF52821">
    <property type="entry name" value="Rhodanese/Cell cycle control phosphatase"/>
    <property type="match status" value="2"/>
</dbReference>
<dbReference type="InterPro" id="IPR051126">
    <property type="entry name" value="Thiosulfate_sulfurtransferase"/>
</dbReference>
<sequence length="277" mass="30908">MARSDVLVSVDWAEENLKTPGVVFVEVDEDTSAYEGGHIEGAVRLDWKTDLQDQVRRDFVNQEQFSALLSERGIANDDEVVLYGGNNNWFAAYAYWYFKLYGHNNVKLLDGGRKKWELDGRPLSRDAVSRPATQYKAAAPDNSIRAFRDEVIAAIGTKNLVDVRSPDEFTGKILAPAHLPQEQSQRPGHIPSAINVPWSKAANEDGTFKSDEDLAELYKAAGLDGDKETIAYCRIGERSSHTWFVLQELLGHQNVKNYDGSWTEYGSLVGAPIELGE</sequence>
<evidence type="ECO:0000256" key="1">
    <source>
        <dbReference type="ARBA" id="ARBA00022737"/>
    </source>
</evidence>
<reference evidence="5 6" key="1">
    <citation type="submission" date="2024-10" db="EMBL/GenBank/DDBJ databases">
        <title>The Natural Products Discovery Center: Release of the First 8490 Sequenced Strains for Exploring Actinobacteria Biosynthetic Diversity.</title>
        <authorList>
            <person name="Kalkreuter E."/>
            <person name="Kautsar S.A."/>
            <person name="Yang D."/>
            <person name="Bader C.D."/>
            <person name="Teijaro C.N."/>
            <person name="Fluegel L."/>
            <person name="Davis C.M."/>
            <person name="Simpson J.R."/>
            <person name="Lauterbach L."/>
            <person name="Steele A.D."/>
            <person name="Gui C."/>
            <person name="Meng S."/>
            <person name="Li G."/>
            <person name="Viehrig K."/>
            <person name="Ye F."/>
            <person name="Su P."/>
            <person name="Kiefer A.F."/>
            <person name="Nichols A."/>
            <person name="Cepeda A.J."/>
            <person name="Yan W."/>
            <person name="Fan B."/>
            <person name="Jiang Y."/>
            <person name="Adhikari A."/>
            <person name="Zheng C.-J."/>
            <person name="Schuster L."/>
            <person name="Cowan T.M."/>
            <person name="Smanski M.J."/>
            <person name="Chevrette M.G."/>
            <person name="De Carvalho L.P.S."/>
            <person name="Shen B."/>
        </authorList>
    </citation>
    <scope>NUCLEOTIDE SEQUENCE [LARGE SCALE GENOMIC DNA]</scope>
    <source>
        <strain evidence="5 6">NPDC020568</strain>
    </source>
</reference>
<keyword evidence="6" id="KW-1185">Reference proteome</keyword>
<dbReference type="InterPro" id="IPR001763">
    <property type="entry name" value="Rhodanese-like_dom"/>
</dbReference>
<dbReference type="SMART" id="SM00450">
    <property type="entry name" value="RHOD"/>
    <property type="match status" value="2"/>
</dbReference>
<dbReference type="Gene3D" id="3.40.250.10">
    <property type="entry name" value="Rhodanese-like domain"/>
    <property type="match status" value="2"/>
</dbReference>
<dbReference type="CDD" id="cd01448">
    <property type="entry name" value="TST_Repeat_1"/>
    <property type="match status" value="1"/>
</dbReference>
<dbReference type="GO" id="GO:0016740">
    <property type="term" value="F:transferase activity"/>
    <property type="evidence" value="ECO:0007669"/>
    <property type="project" value="UniProtKB-KW"/>
</dbReference>
<protein>
    <recommendedName>
        <fullName evidence="3">Sulfurtransferase</fullName>
    </recommendedName>
</protein>
<comment type="catalytic activity">
    <reaction evidence="2">
        <text>thiosulfate + hydrogen cyanide = thiocyanate + sulfite + 2 H(+)</text>
        <dbReference type="Rhea" id="RHEA:16881"/>
        <dbReference type="ChEBI" id="CHEBI:15378"/>
        <dbReference type="ChEBI" id="CHEBI:17359"/>
        <dbReference type="ChEBI" id="CHEBI:18022"/>
        <dbReference type="ChEBI" id="CHEBI:18407"/>
        <dbReference type="ChEBI" id="CHEBI:33542"/>
        <dbReference type="EC" id="2.8.1.1"/>
    </reaction>
</comment>